<sequence>MAAEWELEEFLTENLERGRRLLADSEEHRGCTDLQRFVSYLDSTIQLHRIFLHGNRERRAGLALRQKEQGLVVLLRCMLLGLPQPVQLSILDAQCYNAAVEASFEVKGSGSPHSALLATLGLAAAVCAFSKGDAAQLRHVLATTTDIVAGWRSHTQQEAAHLESHQRAAGFGTDVTAAEVEQLAVLLLQCAASSLRDLSRQVHPPRHQEASIYCQAAVAASRRLLALCPSLAACQRFCLGGLLLDSPAEAVAAFRAAMQAAGPTNALLCGATARLHLAPLLLHGAEGPVVRPAELQQLASDADRFFKLCKPWLVKAAMQFYSKTLNEFNRTLAELAARYPGAALVPAIGRLVAGGPPPELLPKPKALPRCAQCNVACLQSRRCSACKQAVYCGRQCQLEHWKRGGHKQRCAALAAAAAAAPAGGGGGGGGGRSA</sequence>
<dbReference type="EMBL" id="LHPF02000030">
    <property type="protein sequence ID" value="PSC69025.1"/>
    <property type="molecule type" value="Genomic_DNA"/>
</dbReference>
<dbReference type="Proteomes" id="UP000239649">
    <property type="component" value="Unassembled WGS sequence"/>
</dbReference>
<keyword evidence="3" id="KW-0862">Zinc</keyword>
<evidence type="ECO:0000256" key="4">
    <source>
        <dbReference type="PROSITE-ProRule" id="PRU00134"/>
    </source>
</evidence>
<dbReference type="PROSITE" id="PS50865">
    <property type="entry name" value="ZF_MYND_2"/>
    <property type="match status" value="1"/>
</dbReference>
<reference evidence="6 7" key="1">
    <citation type="journal article" date="2018" name="Plant J.">
        <title>Genome sequences of Chlorella sorokiniana UTEX 1602 and Micractinium conductrix SAG 241.80: implications to maltose excretion by a green alga.</title>
        <authorList>
            <person name="Arriola M.B."/>
            <person name="Velmurugan N."/>
            <person name="Zhang Y."/>
            <person name="Plunkett M.H."/>
            <person name="Hondzo H."/>
            <person name="Barney B.M."/>
        </authorList>
    </citation>
    <scope>NUCLEOTIDE SEQUENCE [LARGE SCALE GENOMIC DNA]</scope>
    <source>
        <strain evidence="6 7">SAG 241.80</strain>
    </source>
</reference>
<proteinExistence type="predicted"/>
<dbReference type="PROSITE" id="PS01360">
    <property type="entry name" value="ZF_MYND_1"/>
    <property type="match status" value="1"/>
</dbReference>
<evidence type="ECO:0000259" key="5">
    <source>
        <dbReference type="PROSITE" id="PS50865"/>
    </source>
</evidence>
<dbReference type="AlphaFoldDB" id="A0A2P6V4K7"/>
<feature type="domain" description="MYND-type" evidence="5">
    <location>
        <begin position="370"/>
        <end position="410"/>
    </location>
</feature>
<dbReference type="Pfam" id="PF01753">
    <property type="entry name" value="zf-MYND"/>
    <property type="match status" value="1"/>
</dbReference>
<accession>A0A2P6V4K7</accession>
<keyword evidence="1" id="KW-0479">Metal-binding</keyword>
<dbReference type="Gene3D" id="6.10.140.2220">
    <property type="match status" value="1"/>
</dbReference>
<gene>
    <name evidence="6" type="ORF">C2E20_7439</name>
</gene>
<dbReference type="OrthoDB" id="515684at2759"/>
<keyword evidence="2 4" id="KW-0863">Zinc-finger</keyword>
<evidence type="ECO:0000313" key="7">
    <source>
        <dbReference type="Proteomes" id="UP000239649"/>
    </source>
</evidence>
<dbReference type="InterPro" id="IPR002893">
    <property type="entry name" value="Znf_MYND"/>
</dbReference>
<evidence type="ECO:0000256" key="2">
    <source>
        <dbReference type="ARBA" id="ARBA00022771"/>
    </source>
</evidence>
<evidence type="ECO:0000256" key="3">
    <source>
        <dbReference type="ARBA" id="ARBA00022833"/>
    </source>
</evidence>
<name>A0A2P6V4K7_9CHLO</name>
<dbReference type="SUPFAM" id="SSF144232">
    <property type="entry name" value="HIT/MYND zinc finger-like"/>
    <property type="match status" value="1"/>
</dbReference>
<keyword evidence="7" id="KW-1185">Reference proteome</keyword>
<organism evidence="6 7">
    <name type="scientific">Micractinium conductrix</name>
    <dbReference type="NCBI Taxonomy" id="554055"/>
    <lineage>
        <taxon>Eukaryota</taxon>
        <taxon>Viridiplantae</taxon>
        <taxon>Chlorophyta</taxon>
        <taxon>core chlorophytes</taxon>
        <taxon>Trebouxiophyceae</taxon>
        <taxon>Chlorellales</taxon>
        <taxon>Chlorellaceae</taxon>
        <taxon>Chlorella clade</taxon>
        <taxon>Micractinium</taxon>
    </lineage>
</organism>
<comment type="caution">
    <text evidence="6">The sequence shown here is derived from an EMBL/GenBank/DDBJ whole genome shotgun (WGS) entry which is preliminary data.</text>
</comment>
<evidence type="ECO:0000256" key="1">
    <source>
        <dbReference type="ARBA" id="ARBA00022723"/>
    </source>
</evidence>
<protein>
    <submittedName>
        <fullName evidence="6">MYND finger</fullName>
    </submittedName>
</protein>
<evidence type="ECO:0000313" key="6">
    <source>
        <dbReference type="EMBL" id="PSC69025.1"/>
    </source>
</evidence>
<dbReference type="GO" id="GO:0008270">
    <property type="term" value="F:zinc ion binding"/>
    <property type="evidence" value="ECO:0007669"/>
    <property type="project" value="UniProtKB-KW"/>
</dbReference>